<dbReference type="Gene3D" id="1.20.120.1780">
    <property type="entry name" value="UbiA prenyltransferase"/>
    <property type="match status" value="1"/>
</dbReference>
<keyword evidence="6 8" id="KW-0472">Membrane</keyword>
<dbReference type="Pfam" id="PF01040">
    <property type="entry name" value="UbiA"/>
    <property type="match status" value="1"/>
</dbReference>
<feature type="domain" description="Lycopene cyclase" evidence="9">
    <location>
        <begin position="8"/>
        <end position="89"/>
    </location>
</feature>
<dbReference type="GO" id="GO:0016765">
    <property type="term" value="F:transferase activity, transferring alkyl or aryl (other than methyl) groups"/>
    <property type="evidence" value="ECO:0007669"/>
    <property type="project" value="InterPro"/>
</dbReference>
<dbReference type="InterPro" id="IPR044878">
    <property type="entry name" value="UbiA_sf"/>
</dbReference>
<feature type="transmembrane region" description="Helical" evidence="8">
    <location>
        <begin position="80"/>
        <end position="97"/>
    </location>
</feature>
<evidence type="ECO:0000256" key="3">
    <source>
        <dbReference type="ARBA" id="ARBA00022692"/>
    </source>
</evidence>
<keyword evidence="5 8" id="KW-1133">Transmembrane helix</keyword>
<dbReference type="InterPro" id="IPR017825">
    <property type="entry name" value="Lycopene_cyclase_dom"/>
</dbReference>
<gene>
    <name evidence="10" type="ORF">GTW58_02040</name>
</gene>
<feature type="transmembrane region" description="Helical" evidence="8">
    <location>
        <begin position="117"/>
        <end position="134"/>
    </location>
</feature>
<feature type="transmembrane region" description="Helical" evidence="8">
    <location>
        <begin position="335"/>
        <end position="353"/>
    </location>
</feature>
<keyword evidence="10" id="KW-0808">Transferase</keyword>
<dbReference type="GO" id="GO:0016872">
    <property type="term" value="F:intramolecular lyase activity"/>
    <property type="evidence" value="ECO:0007669"/>
    <property type="project" value="InterPro"/>
</dbReference>
<dbReference type="CDD" id="cd13966">
    <property type="entry name" value="PT_UbiA_4"/>
    <property type="match status" value="1"/>
</dbReference>
<keyword evidence="7" id="KW-0413">Isomerase</keyword>
<comment type="caution">
    <text evidence="10">The sequence shown here is derived from an EMBL/GenBank/DDBJ whole genome shotgun (WGS) entry which is preliminary data.</text>
</comment>
<feature type="transmembrane region" description="Helical" evidence="8">
    <location>
        <begin position="140"/>
        <end position="163"/>
    </location>
</feature>
<dbReference type="AlphaFoldDB" id="A0A846TTZ8"/>
<feature type="transmembrane region" description="Helical" evidence="8">
    <location>
        <begin position="6"/>
        <end position="24"/>
    </location>
</feature>
<feature type="transmembrane region" description="Helical" evidence="8">
    <location>
        <begin position="213"/>
        <end position="232"/>
    </location>
</feature>
<name>A0A846TTZ8_9MICC</name>
<dbReference type="Proteomes" id="UP000521379">
    <property type="component" value="Unassembled WGS sequence"/>
</dbReference>
<dbReference type="GO" id="GO:0045436">
    <property type="term" value="F:lycopene beta cyclase activity"/>
    <property type="evidence" value="ECO:0007669"/>
    <property type="project" value="UniProtKB-ARBA"/>
</dbReference>
<dbReference type="GO" id="GO:0016117">
    <property type="term" value="P:carotenoid biosynthetic process"/>
    <property type="evidence" value="ECO:0007669"/>
    <property type="project" value="UniProtKB-KW"/>
</dbReference>
<sequence>MTYWELIVIFCALAALPLALLVGSGTRHGKRKVTTVVVVLAILVVLTVIFDSLIIAAGFVEYGEATLSGIMLWKAPIEDLSYVVAGALLLPALWWALRRPGHVWGQVTTWFATSRPISWVNTAYPFAAAYFLATGRVDDVLVIGTLFFLIPYNLMMYGINDVFDYESDLRNPRKGGVEGALVDRSQHRGILVASVLISLPFVLYLLISGDLAAGIVMAVSLFAVVAYSLEGLRFKEIPFLDSATSATHFVSPMVYGLVIAGVPWSWSMMAVTCAFFLWGMASQAFGAVQDVEADRAGGLSSIATVLGARSTVWVAAGMYLAAGILLLFTAWPTRVAALFVLPYVANLVPFLRIHDAACETANLGWKRFLWINYVVGFAVTMLLIYSRVTA</sequence>
<dbReference type="InterPro" id="IPR000537">
    <property type="entry name" value="UbiA_prenyltransferase"/>
</dbReference>
<evidence type="ECO:0000313" key="10">
    <source>
        <dbReference type="EMBL" id="NKE08747.1"/>
    </source>
</evidence>
<accession>A0A846TTZ8</accession>
<feature type="transmembrane region" description="Helical" evidence="8">
    <location>
        <begin position="253"/>
        <end position="278"/>
    </location>
</feature>
<feature type="transmembrane region" description="Helical" evidence="8">
    <location>
        <begin position="189"/>
        <end position="207"/>
    </location>
</feature>
<evidence type="ECO:0000259" key="9">
    <source>
        <dbReference type="Pfam" id="PF18916"/>
    </source>
</evidence>
<evidence type="ECO:0000256" key="2">
    <source>
        <dbReference type="ARBA" id="ARBA00004829"/>
    </source>
</evidence>
<comment type="subcellular location">
    <subcellularLocation>
        <location evidence="1">Membrane</location>
        <topology evidence="1">Multi-pass membrane protein</topology>
    </subcellularLocation>
</comment>
<comment type="pathway">
    <text evidence="2">Carotenoid biosynthesis.</text>
</comment>
<proteinExistence type="predicted"/>
<feature type="transmembrane region" description="Helical" evidence="8">
    <location>
        <begin position="36"/>
        <end position="60"/>
    </location>
</feature>
<feature type="transmembrane region" description="Helical" evidence="8">
    <location>
        <begin position="368"/>
        <end position="385"/>
    </location>
</feature>
<feature type="transmembrane region" description="Helical" evidence="8">
    <location>
        <begin position="310"/>
        <end position="328"/>
    </location>
</feature>
<dbReference type="Gene3D" id="1.10.357.140">
    <property type="entry name" value="UbiA prenyltransferase"/>
    <property type="match status" value="1"/>
</dbReference>
<dbReference type="RefSeq" id="WP_119932412.1">
    <property type="nucleotide sequence ID" value="NZ_JAAVUN010000002.1"/>
</dbReference>
<evidence type="ECO:0000256" key="8">
    <source>
        <dbReference type="SAM" id="Phobius"/>
    </source>
</evidence>
<dbReference type="NCBIfam" id="NF009608">
    <property type="entry name" value="PRK13105.1"/>
    <property type="match status" value="1"/>
</dbReference>
<keyword evidence="11" id="KW-1185">Reference proteome</keyword>
<evidence type="ECO:0000313" key="11">
    <source>
        <dbReference type="Proteomes" id="UP000521379"/>
    </source>
</evidence>
<protein>
    <submittedName>
        <fullName evidence="10">Prenyltransferase</fullName>
    </submittedName>
</protein>
<dbReference type="EMBL" id="JAAVUN010000002">
    <property type="protein sequence ID" value="NKE08747.1"/>
    <property type="molecule type" value="Genomic_DNA"/>
</dbReference>
<keyword evidence="4" id="KW-0125">Carotenoid biosynthesis</keyword>
<organism evidence="10 11">
    <name type="scientific">Kocuria subflava</name>
    <dbReference type="NCBI Taxonomy" id="1736139"/>
    <lineage>
        <taxon>Bacteria</taxon>
        <taxon>Bacillati</taxon>
        <taxon>Actinomycetota</taxon>
        <taxon>Actinomycetes</taxon>
        <taxon>Micrococcales</taxon>
        <taxon>Micrococcaceae</taxon>
        <taxon>Kocuria</taxon>
    </lineage>
</organism>
<evidence type="ECO:0000256" key="5">
    <source>
        <dbReference type="ARBA" id="ARBA00022989"/>
    </source>
</evidence>
<evidence type="ECO:0000256" key="1">
    <source>
        <dbReference type="ARBA" id="ARBA00004141"/>
    </source>
</evidence>
<dbReference type="GO" id="GO:0016020">
    <property type="term" value="C:membrane"/>
    <property type="evidence" value="ECO:0007669"/>
    <property type="project" value="UniProtKB-SubCell"/>
</dbReference>
<keyword evidence="3 8" id="KW-0812">Transmembrane</keyword>
<dbReference type="NCBIfam" id="TIGR03462">
    <property type="entry name" value="CarR_dom_SF"/>
    <property type="match status" value="1"/>
</dbReference>
<dbReference type="Pfam" id="PF18916">
    <property type="entry name" value="Lycopene_cyc"/>
    <property type="match status" value="1"/>
</dbReference>
<evidence type="ECO:0000256" key="6">
    <source>
        <dbReference type="ARBA" id="ARBA00023136"/>
    </source>
</evidence>
<evidence type="ECO:0000256" key="4">
    <source>
        <dbReference type="ARBA" id="ARBA00022746"/>
    </source>
</evidence>
<reference evidence="10 11" key="1">
    <citation type="submission" date="2020-02" db="EMBL/GenBank/DDBJ databases">
        <authorList>
            <person name="Sun Q."/>
        </authorList>
    </citation>
    <scope>NUCLEOTIDE SEQUENCE [LARGE SCALE GENOMIC DNA]</scope>
    <source>
        <strain evidence="10 11">YIM 13062</strain>
    </source>
</reference>
<evidence type="ECO:0000256" key="7">
    <source>
        <dbReference type="ARBA" id="ARBA00023235"/>
    </source>
</evidence>